<dbReference type="InterPro" id="IPR044600">
    <property type="entry name" value="ATL1/ATL16-like"/>
</dbReference>
<keyword evidence="12 14" id="KW-0472">Membrane</keyword>
<keyword evidence="10" id="KW-0862">Zinc</keyword>
<evidence type="ECO:0000256" key="5">
    <source>
        <dbReference type="ARBA" id="ARBA00022679"/>
    </source>
</evidence>
<feature type="transmembrane region" description="Helical" evidence="14">
    <location>
        <begin position="20"/>
        <end position="53"/>
    </location>
</feature>
<evidence type="ECO:0000256" key="6">
    <source>
        <dbReference type="ARBA" id="ARBA00022692"/>
    </source>
</evidence>
<dbReference type="PROSITE" id="PS50089">
    <property type="entry name" value="ZF_RING_2"/>
    <property type="match status" value="1"/>
</dbReference>
<dbReference type="PANTHER" id="PTHR46913">
    <property type="entry name" value="RING-H2 FINGER PROTEIN ATL16"/>
    <property type="match status" value="1"/>
</dbReference>
<keyword evidence="7" id="KW-0479">Metal-binding</keyword>
<protein>
    <recommendedName>
        <fullName evidence="4">RING-type E3 ubiquitin transferase</fullName>
        <ecNumber evidence="4">2.3.2.27</ecNumber>
    </recommendedName>
</protein>
<keyword evidence="11 14" id="KW-1133">Transmembrane helix</keyword>
<comment type="catalytic activity">
    <reaction evidence="1">
        <text>S-ubiquitinyl-[E2 ubiquitin-conjugating enzyme]-L-cysteine + [acceptor protein]-L-lysine = [E2 ubiquitin-conjugating enzyme]-L-cysteine + N(6)-ubiquitinyl-[acceptor protein]-L-lysine.</text>
        <dbReference type="EC" id="2.3.2.27"/>
    </reaction>
</comment>
<reference evidence="16" key="1">
    <citation type="submission" date="2021-08" db="EMBL/GenBank/DDBJ databases">
        <title>WGS assembly of Ceratopteris richardii.</title>
        <authorList>
            <person name="Marchant D.B."/>
            <person name="Chen G."/>
            <person name="Jenkins J."/>
            <person name="Shu S."/>
            <person name="Leebens-Mack J."/>
            <person name="Grimwood J."/>
            <person name="Schmutz J."/>
            <person name="Soltis P."/>
            <person name="Soltis D."/>
            <person name="Chen Z.-H."/>
        </authorList>
    </citation>
    <scope>NUCLEOTIDE SEQUENCE</scope>
    <source>
        <strain evidence="16">Whitten #5841</strain>
        <tissue evidence="16">Leaf</tissue>
    </source>
</reference>
<dbReference type="Pfam" id="PF13639">
    <property type="entry name" value="zf-RING_2"/>
    <property type="match status" value="1"/>
</dbReference>
<comment type="pathway">
    <text evidence="3">Protein modification; protein ubiquitination.</text>
</comment>
<dbReference type="AlphaFoldDB" id="A0A8T2S5Q4"/>
<evidence type="ECO:0000313" key="16">
    <source>
        <dbReference type="EMBL" id="KAH7307486.1"/>
    </source>
</evidence>
<dbReference type="Gene3D" id="3.30.40.10">
    <property type="entry name" value="Zinc/RING finger domain, C3HC4 (zinc finger)"/>
    <property type="match status" value="1"/>
</dbReference>
<dbReference type="OrthoDB" id="8062037at2759"/>
<name>A0A8T2S5Q4_CERRI</name>
<dbReference type="GO" id="GO:0016567">
    <property type="term" value="P:protein ubiquitination"/>
    <property type="evidence" value="ECO:0007669"/>
    <property type="project" value="InterPro"/>
</dbReference>
<dbReference type="Proteomes" id="UP000825935">
    <property type="component" value="Chromosome 22"/>
</dbReference>
<dbReference type="PANTHER" id="PTHR46913:SF1">
    <property type="entry name" value="RING-H2 FINGER PROTEIN ATL16"/>
    <property type="match status" value="1"/>
</dbReference>
<comment type="subcellular location">
    <subcellularLocation>
        <location evidence="2">Membrane</location>
        <topology evidence="2">Single-pass membrane protein</topology>
    </subcellularLocation>
</comment>
<keyword evidence="5" id="KW-0808">Transferase</keyword>
<dbReference type="OMA" id="ICRECIF"/>
<evidence type="ECO:0000256" key="4">
    <source>
        <dbReference type="ARBA" id="ARBA00012483"/>
    </source>
</evidence>
<feature type="domain" description="RING-type" evidence="15">
    <location>
        <begin position="114"/>
        <end position="156"/>
    </location>
</feature>
<organism evidence="16 17">
    <name type="scientific">Ceratopteris richardii</name>
    <name type="common">Triangle waterfern</name>
    <dbReference type="NCBI Taxonomy" id="49495"/>
    <lineage>
        <taxon>Eukaryota</taxon>
        <taxon>Viridiplantae</taxon>
        <taxon>Streptophyta</taxon>
        <taxon>Embryophyta</taxon>
        <taxon>Tracheophyta</taxon>
        <taxon>Polypodiopsida</taxon>
        <taxon>Polypodiidae</taxon>
        <taxon>Polypodiales</taxon>
        <taxon>Pteridineae</taxon>
        <taxon>Pteridaceae</taxon>
        <taxon>Parkerioideae</taxon>
        <taxon>Ceratopteris</taxon>
    </lineage>
</organism>
<accession>A0A8T2S5Q4</accession>
<evidence type="ECO:0000313" key="17">
    <source>
        <dbReference type="Proteomes" id="UP000825935"/>
    </source>
</evidence>
<dbReference type="InterPro" id="IPR001841">
    <property type="entry name" value="Znf_RING"/>
</dbReference>
<evidence type="ECO:0000256" key="10">
    <source>
        <dbReference type="ARBA" id="ARBA00022833"/>
    </source>
</evidence>
<dbReference type="GO" id="GO:0016020">
    <property type="term" value="C:membrane"/>
    <property type="evidence" value="ECO:0007669"/>
    <property type="project" value="UniProtKB-SubCell"/>
</dbReference>
<evidence type="ECO:0000256" key="1">
    <source>
        <dbReference type="ARBA" id="ARBA00000900"/>
    </source>
</evidence>
<evidence type="ECO:0000256" key="12">
    <source>
        <dbReference type="ARBA" id="ARBA00023136"/>
    </source>
</evidence>
<sequence length="224" mass="24553">MASTYGQSSSLLSDDSRSHIVSNTVFVLLILLLIFCAIIFFSIFYIAVHVPLWSPPASRARFRLLRHVSVRQRENQGSLSRSAIACLPTFTFTGSAITHTGTSGTHGEGSLSECAVCLNQFVYGQQGRLLPDCHHRFHIDCIDIWLSSQRTCPLCRTEVLSNTPISAPTRIALLLPADEHGGEEGAQAITGQDRTSISCYDPRGLNVVQESDSLSIEIENMPSM</sequence>
<dbReference type="InterPro" id="IPR013083">
    <property type="entry name" value="Znf_RING/FYVE/PHD"/>
</dbReference>
<evidence type="ECO:0000256" key="7">
    <source>
        <dbReference type="ARBA" id="ARBA00022723"/>
    </source>
</evidence>
<evidence type="ECO:0000256" key="13">
    <source>
        <dbReference type="PROSITE-ProRule" id="PRU00175"/>
    </source>
</evidence>
<evidence type="ECO:0000259" key="15">
    <source>
        <dbReference type="PROSITE" id="PS50089"/>
    </source>
</evidence>
<evidence type="ECO:0000256" key="2">
    <source>
        <dbReference type="ARBA" id="ARBA00004167"/>
    </source>
</evidence>
<keyword evidence="17" id="KW-1185">Reference proteome</keyword>
<dbReference type="EC" id="2.3.2.27" evidence="4"/>
<keyword evidence="9" id="KW-0833">Ubl conjugation pathway</keyword>
<keyword evidence="8 13" id="KW-0863">Zinc-finger</keyword>
<keyword evidence="6 14" id="KW-0812">Transmembrane</keyword>
<dbReference type="SMART" id="SM00184">
    <property type="entry name" value="RING"/>
    <property type="match status" value="1"/>
</dbReference>
<dbReference type="EMBL" id="CM035427">
    <property type="protein sequence ID" value="KAH7307486.1"/>
    <property type="molecule type" value="Genomic_DNA"/>
</dbReference>
<dbReference type="GO" id="GO:0008270">
    <property type="term" value="F:zinc ion binding"/>
    <property type="evidence" value="ECO:0007669"/>
    <property type="project" value="UniProtKB-KW"/>
</dbReference>
<evidence type="ECO:0000256" key="3">
    <source>
        <dbReference type="ARBA" id="ARBA00004906"/>
    </source>
</evidence>
<proteinExistence type="predicted"/>
<evidence type="ECO:0000256" key="9">
    <source>
        <dbReference type="ARBA" id="ARBA00022786"/>
    </source>
</evidence>
<dbReference type="GO" id="GO:0061630">
    <property type="term" value="F:ubiquitin protein ligase activity"/>
    <property type="evidence" value="ECO:0007669"/>
    <property type="project" value="UniProtKB-EC"/>
</dbReference>
<gene>
    <name evidence="16" type="ORF">KP509_22G061800</name>
</gene>
<dbReference type="SUPFAM" id="SSF57850">
    <property type="entry name" value="RING/U-box"/>
    <property type="match status" value="1"/>
</dbReference>
<evidence type="ECO:0000256" key="8">
    <source>
        <dbReference type="ARBA" id="ARBA00022771"/>
    </source>
</evidence>
<evidence type="ECO:0000256" key="14">
    <source>
        <dbReference type="SAM" id="Phobius"/>
    </source>
</evidence>
<comment type="caution">
    <text evidence="16">The sequence shown here is derived from an EMBL/GenBank/DDBJ whole genome shotgun (WGS) entry which is preliminary data.</text>
</comment>
<evidence type="ECO:0000256" key="11">
    <source>
        <dbReference type="ARBA" id="ARBA00022989"/>
    </source>
</evidence>